<feature type="region of interest" description="Disordered" evidence="1">
    <location>
        <begin position="24"/>
        <end position="55"/>
    </location>
</feature>
<dbReference type="AlphaFoldDB" id="A0A202E4M7"/>
<sequence length="148" mass="16315">MTVITAGDLGDATDEEAHIQAERLESERARATVEPQTRAAVATDGGEPDYEFPQLDVGDHVTDREDQDATMLVVNLDTLRADAYELESGPTVADVNPDYPADDDVVEVVFPQRTDVTLEALKPYAYPRSRLQLETPIHDRDDDDGGEE</sequence>
<dbReference type="Proteomes" id="UP000196084">
    <property type="component" value="Unassembled WGS sequence"/>
</dbReference>
<gene>
    <name evidence="2" type="ORF">B2G88_17385</name>
</gene>
<keyword evidence="3" id="KW-1185">Reference proteome</keyword>
<accession>A0A202E4M7</accession>
<name>A0A202E4M7_9EURY</name>
<evidence type="ECO:0000313" key="3">
    <source>
        <dbReference type="Proteomes" id="UP000196084"/>
    </source>
</evidence>
<dbReference type="RefSeq" id="WP_054862411.1">
    <property type="nucleotide sequence ID" value="NZ_MWPH01000004.1"/>
</dbReference>
<reference evidence="2 3" key="1">
    <citation type="submission" date="2017-02" db="EMBL/GenBank/DDBJ databases">
        <title>Natronthermophilus aegyptiacus gen. nov.,sp. nov., an aerobic, extremely halophilic alkalithermophilic archaeon isolated from the athalassohaline Wadi An Natrun, Egypt.</title>
        <authorList>
            <person name="Zhao B."/>
        </authorList>
    </citation>
    <scope>NUCLEOTIDE SEQUENCE [LARGE SCALE GENOMIC DNA]</scope>
    <source>
        <strain evidence="2 3">CGMCC 1.3597</strain>
    </source>
</reference>
<evidence type="ECO:0000256" key="1">
    <source>
        <dbReference type="SAM" id="MobiDB-lite"/>
    </source>
</evidence>
<organism evidence="2 3">
    <name type="scientific">Natronolimnobius baerhuensis</name>
    <dbReference type="NCBI Taxonomy" id="253108"/>
    <lineage>
        <taxon>Archaea</taxon>
        <taxon>Methanobacteriati</taxon>
        <taxon>Methanobacteriota</taxon>
        <taxon>Stenosarchaea group</taxon>
        <taxon>Halobacteria</taxon>
        <taxon>Halobacteriales</taxon>
        <taxon>Natrialbaceae</taxon>
        <taxon>Natronolimnobius</taxon>
    </lineage>
</organism>
<dbReference type="OrthoDB" id="199604at2157"/>
<comment type="caution">
    <text evidence="2">The sequence shown here is derived from an EMBL/GenBank/DDBJ whole genome shotgun (WGS) entry which is preliminary data.</text>
</comment>
<protein>
    <submittedName>
        <fullName evidence="2">Uncharacterized protein</fullName>
    </submittedName>
</protein>
<proteinExistence type="predicted"/>
<dbReference type="EMBL" id="MWPH01000004">
    <property type="protein sequence ID" value="OVE83181.1"/>
    <property type="molecule type" value="Genomic_DNA"/>
</dbReference>
<evidence type="ECO:0000313" key="2">
    <source>
        <dbReference type="EMBL" id="OVE83181.1"/>
    </source>
</evidence>